<evidence type="ECO:0000259" key="2">
    <source>
        <dbReference type="Pfam" id="PF24883"/>
    </source>
</evidence>
<dbReference type="STRING" id="914234.M2QBC9"/>
<dbReference type="OrthoDB" id="448455at2759"/>
<dbReference type="PANTHER" id="PTHR10039:SF16">
    <property type="entry name" value="GPI INOSITOL-DEACYLASE"/>
    <property type="match status" value="1"/>
</dbReference>
<feature type="domain" description="Nephrocystin 3-like N-terminal" evidence="2">
    <location>
        <begin position="166"/>
        <end position="245"/>
    </location>
</feature>
<dbReference type="SUPFAM" id="SSF52540">
    <property type="entry name" value="P-loop containing nucleoside triphosphate hydrolases"/>
    <property type="match status" value="1"/>
</dbReference>
<dbReference type="InterPro" id="IPR056884">
    <property type="entry name" value="NPHP3-like_N"/>
</dbReference>
<name>M2QBC9_CERS8</name>
<keyword evidence="4" id="KW-1185">Reference proteome</keyword>
<dbReference type="EMBL" id="KB445803">
    <property type="protein sequence ID" value="EMD34303.1"/>
    <property type="molecule type" value="Genomic_DNA"/>
</dbReference>
<evidence type="ECO:0000256" key="1">
    <source>
        <dbReference type="ARBA" id="ARBA00022737"/>
    </source>
</evidence>
<dbReference type="HOGENOM" id="CLU_1131318_0_0_1"/>
<dbReference type="Proteomes" id="UP000016930">
    <property type="component" value="Unassembled WGS sequence"/>
</dbReference>
<evidence type="ECO:0000313" key="4">
    <source>
        <dbReference type="Proteomes" id="UP000016930"/>
    </source>
</evidence>
<reference evidence="3 4" key="1">
    <citation type="journal article" date="2012" name="Proc. Natl. Acad. Sci. U.S.A.">
        <title>Comparative genomics of Ceriporiopsis subvermispora and Phanerochaete chrysosporium provide insight into selective ligninolysis.</title>
        <authorList>
            <person name="Fernandez-Fueyo E."/>
            <person name="Ruiz-Duenas F.J."/>
            <person name="Ferreira P."/>
            <person name="Floudas D."/>
            <person name="Hibbett D.S."/>
            <person name="Canessa P."/>
            <person name="Larrondo L.F."/>
            <person name="James T.Y."/>
            <person name="Seelenfreund D."/>
            <person name="Lobos S."/>
            <person name="Polanco R."/>
            <person name="Tello M."/>
            <person name="Honda Y."/>
            <person name="Watanabe T."/>
            <person name="Watanabe T."/>
            <person name="Ryu J.S."/>
            <person name="Kubicek C.P."/>
            <person name="Schmoll M."/>
            <person name="Gaskell J."/>
            <person name="Hammel K.E."/>
            <person name="St John F.J."/>
            <person name="Vanden Wymelenberg A."/>
            <person name="Sabat G."/>
            <person name="Splinter BonDurant S."/>
            <person name="Syed K."/>
            <person name="Yadav J.S."/>
            <person name="Doddapaneni H."/>
            <person name="Subramanian V."/>
            <person name="Lavin J.L."/>
            <person name="Oguiza J.A."/>
            <person name="Perez G."/>
            <person name="Pisabarro A.G."/>
            <person name="Ramirez L."/>
            <person name="Santoyo F."/>
            <person name="Master E."/>
            <person name="Coutinho P.M."/>
            <person name="Henrissat B."/>
            <person name="Lombard V."/>
            <person name="Magnuson J.K."/>
            <person name="Kuees U."/>
            <person name="Hori C."/>
            <person name="Igarashi K."/>
            <person name="Samejima M."/>
            <person name="Held B.W."/>
            <person name="Barry K.W."/>
            <person name="LaButti K.M."/>
            <person name="Lapidus A."/>
            <person name="Lindquist E.A."/>
            <person name="Lucas S.M."/>
            <person name="Riley R."/>
            <person name="Salamov A.A."/>
            <person name="Hoffmeister D."/>
            <person name="Schwenk D."/>
            <person name="Hadar Y."/>
            <person name="Yarden O."/>
            <person name="de Vries R.P."/>
            <person name="Wiebenga A."/>
            <person name="Stenlid J."/>
            <person name="Eastwood D."/>
            <person name="Grigoriev I.V."/>
            <person name="Berka R.M."/>
            <person name="Blanchette R.A."/>
            <person name="Kersten P."/>
            <person name="Martinez A.T."/>
            <person name="Vicuna R."/>
            <person name="Cullen D."/>
        </authorList>
    </citation>
    <scope>NUCLEOTIDE SEQUENCE [LARGE SCALE GENOMIC DNA]</scope>
    <source>
        <strain evidence="3 4">B</strain>
    </source>
</reference>
<gene>
    <name evidence="3" type="ORF">CERSUDRAFT_125486</name>
</gene>
<dbReference type="Gene3D" id="3.40.50.300">
    <property type="entry name" value="P-loop containing nucleotide triphosphate hydrolases"/>
    <property type="match status" value="1"/>
</dbReference>
<dbReference type="AlphaFoldDB" id="M2QBC9"/>
<dbReference type="Pfam" id="PF24883">
    <property type="entry name" value="NPHP3_N"/>
    <property type="match status" value="1"/>
</dbReference>
<organism evidence="3 4">
    <name type="scientific">Ceriporiopsis subvermispora (strain B)</name>
    <name type="common">White-rot fungus</name>
    <name type="synonym">Gelatoporia subvermispora</name>
    <dbReference type="NCBI Taxonomy" id="914234"/>
    <lineage>
        <taxon>Eukaryota</taxon>
        <taxon>Fungi</taxon>
        <taxon>Dikarya</taxon>
        <taxon>Basidiomycota</taxon>
        <taxon>Agaricomycotina</taxon>
        <taxon>Agaricomycetes</taxon>
        <taxon>Polyporales</taxon>
        <taxon>Gelatoporiaceae</taxon>
        <taxon>Gelatoporia</taxon>
    </lineage>
</organism>
<keyword evidence="1" id="KW-0677">Repeat</keyword>
<dbReference type="PANTHER" id="PTHR10039">
    <property type="entry name" value="AMELOGENIN"/>
    <property type="match status" value="1"/>
</dbReference>
<dbReference type="InterPro" id="IPR027417">
    <property type="entry name" value="P-loop_NTPase"/>
</dbReference>
<evidence type="ECO:0000313" key="3">
    <source>
        <dbReference type="EMBL" id="EMD34303.1"/>
    </source>
</evidence>
<accession>M2QBC9</accession>
<feature type="non-terminal residue" evidence="3">
    <location>
        <position position="246"/>
    </location>
</feature>
<proteinExistence type="predicted"/>
<sequence>MELLNCVSKFLERLTVYTRMSLTVPMREILVRTLANVISVLALATKEVQQGRLKKYVRTLLGNTDVEDALAQLTRLSTTETQMVVLESLQLMYGIAASLNAHMQGGHESRGDVHKASENIRFSMDTIGQVVKELEDDNVARKHRSWLSPPDPSVNHNLALRSCSDGTGAWFTDGEVMGEWKTTSSLLWIHGIPGSGKTILCTAIIEDIRRLCLIQQNCTLTYFYCDFQNAAKQNARGFLAHLLIQF</sequence>
<protein>
    <recommendedName>
        <fullName evidence="2">Nephrocystin 3-like N-terminal domain-containing protein</fullName>
    </recommendedName>
</protein>